<sequence>MPDERSHSSFWKHGAALAAVAVLATACGGGGGEGDGGEGGDAPEDAVTQEPLAGEGILGMDCWEGAVNAYRFSDQDGSLLAQHSYNPSGATATEEPRQGVGRAPEGEFTVALPSCDINYEDGQDGSDSWWPLSRNQAHELAGLLIPETSQLLVTLDEQAGSAQITTIGAMSSDGTVEALLPAEEGSGFSDTLGRFSPRYSHGDGLVYYLEKTPESDEGTVKSLDPSSGDVQEVGSCTDCDRIILDPYSGRVYATNFLPVDSPEYEGSWERSVTGGREYVRHFSNREGTLVGHFYVETGTGWLWTRAGGSGAGAVSTELPTNELRPPDGWVKKIEHYEDDPESVLGARRPAFMVGEHELLLEGDNLTVVGFDPQTLELNPEPVRDLIQGGNRTNTTPILSSDGTKVLFRSTAGDGSSGWYSVPVDGGAEPTEIGAIGPEHSEVFPVRW</sequence>
<dbReference type="OrthoDB" id="3424860at2"/>
<keyword evidence="3" id="KW-1185">Reference proteome</keyword>
<reference evidence="2 3" key="1">
    <citation type="submission" date="2016-11" db="EMBL/GenBank/DDBJ databases">
        <authorList>
            <person name="Jaros S."/>
            <person name="Januszkiewicz K."/>
            <person name="Wedrychowicz H."/>
        </authorList>
    </citation>
    <scope>NUCLEOTIDE SEQUENCE [LARGE SCALE GENOMIC DNA]</scope>
    <source>
        <strain evidence="2 3">CGMCC 4.5723</strain>
    </source>
</reference>
<dbReference type="AlphaFoldDB" id="A0A1M6GF94"/>
<dbReference type="EMBL" id="FQZK01000003">
    <property type="protein sequence ID" value="SHJ08578.1"/>
    <property type="molecule type" value="Genomic_DNA"/>
</dbReference>
<dbReference type="STRING" id="758803.SAMN05421803_103391"/>
<accession>A0A1M6GF94</accession>
<evidence type="ECO:0000313" key="2">
    <source>
        <dbReference type="EMBL" id="SHJ08578.1"/>
    </source>
</evidence>
<protein>
    <recommendedName>
        <fullName evidence="4">WD40-like Beta Propeller Repeat</fullName>
    </recommendedName>
</protein>
<organism evidence="2 3">
    <name type="scientific">Nocardiopsis flavescens</name>
    <dbReference type="NCBI Taxonomy" id="758803"/>
    <lineage>
        <taxon>Bacteria</taxon>
        <taxon>Bacillati</taxon>
        <taxon>Actinomycetota</taxon>
        <taxon>Actinomycetes</taxon>
        <taxon>Streptosporangiales</taxon>
        <taxon>Nocardiopsidaceae</taxon>
        <taxon>Nocardiopsis</taxon>
    </lineage>
</organism>
<dbReference type="PROSITE" id="PS51257">
    <property type="entry name" value="PROKAR_LIPOPROTEIN"/>
    <property type="match status" value="1"/>
</dbReference>
<dbReference type="Proteomes" id="UP000184452">
    <property type="component" value="Unassembled WGS sequence"/>
</dbReference>
<evidence type="ECO:0000313" key="3">
    <source>
        <dbReference type="Proteomes" id="UP000184452"/>
    </source>
</evidence>
<name>A0A1M6GF94_9ACTN</name>
<dbReference type="RefSeq" id="WP_143173295.1">
    <property type="nucleotide sequence ID" value="NZ_FQZK01000003.1"/>
</dbReference>
<evidence type="ECO:0000256" key="1">
    <source>
        <dbReference type="SAM" id="MobiDB-lite"/>
    </source>
</evidence>
<feature type="compositionally biased region" description="Polar residues" evidence="1">
    <location>
        <begin position="81"/>
        <end position="91"/>
    </location>
</feature>
<proteinExistence type="predicted"/>
<gene>
    <name evidence="2" type="ORF">SAMN05421803_103391</name>
</gene>
<feature type="region of interest" description="Disordered" evidence="1">
    <location>
        <begin position="81"/>
        <end position="101"/>
    </location>
</feature>
<dbReference type="SUPFAM" id="SSF82171">
    <property type="entry name" value="DPP6 N-terminal domain-like"/>
    <property type="match status" value="1"/>
</dbReference>
<evidence type="ECO:0008006" key="4">
    <source>
        <dbReference type="Google" id="ProtNLM"/>
    </source>
</evidence>